<comment type="caution">
    <text evidence="10">The sequence shown here is derived from an EMBL/GenBank/DDBJ whole genome shotgun (WGS) entry which is preliminary data.</text>
</comment>
<dbReference type="GO" id="GO:0006412">
    <property type="term" value="P:translation"/>
    <property type="evidence" value="ECO:0007669"/>
    <property type="project" value="UniProtKB-UniRule"/>
</dbReference>
<keyword evidence="4 7" id="KW-0689">Ribosomal protein</keyword>
<dbReference type="InterPro" id="IPR000244">
    <property type="entry name" value="Ribosomal_bL9"/>
</dbReference>
<dbReference type="SUPFAM" id="SSF55653">
    <property type="entry name" value="Ribosomal protein L9 C-domain"/>
    <property type="match status" value="1"/>
</dbReference>
<dbReference type="Pfam" id="PF01281">
    <property type="entry name" value="Ribosomal_L9_N"/>
    <property type="match status" value="1"/>
</dbReference>
<evidence type="ECO:0000313" key="11">
    <source>
        <dbReference type="Proteomes" id="UP000886750"/>
    </source>
</evidence>
<evidence type="ECO:0000256" key="5">
    <source>
        <dbReference type="ARBA" id="ARBA00023274"/>
    </source>
</evidence>
<feature type="coiled-coil region" evidence="8">
    <location>
        <begin position="66"/>
        <end position="93"/>
    </location>
</feature>
<name>A0A9D1ZX00_9FIRM</name>
<accession>A0A9D1ZX00</accession>
<dbReference type="GO" id="GO:0005840">
    <property type="term" value="C:ribosome"/>
    <property type="evidence" value="ECO:0007669"/>
    <property type="project" value="UniProtKB-KW"/>
</dbReference>
<dbReference type="InterPro" id="IPR020069">
    <property type="entry name" value="Ribosomal_bL9_C"/>
</dbReference>
<dbReference type="Gene3D" id="3.10.430.100">
    <property type="entry name" value="Ribosomal protein L9, C-terminal domain"/>
    <property type="match status" value="1"/>
</dbReference>
<dbReference type="InterPro" id="IPR009027">
    <property type="entry name" value="Ribosomal_bL9/RNase_H1_N"/>
</dbReference>
<sequence>MAEEAAGRPRHAWQKQPREVNSMKVILKQDVKGTGKKGEILDVSDGYAKNFLLKKGLAEQASSVAVNSLKIQKEAEERRRAEEIKAIRELAQRMDKAKVSVSIKCGENGKVFGSVTSKEIAAKLAEQGFDVDKKKIILKDALKTLGDYTCEVRLMEGVSAKIFVSVVPE</sequence>
<dbReference type="PANTHER" id="PTHR21368">
    <property type="entry name" value="50S RIBOSOMAL PROTEIN L9"/>
    <property type="match status" value="1"/>
</dbReference>
<dbReference type="GO" id="GO:0019843">
    <property type="term" value="F:rRNA binding"/>
    <property type="evidence" value="ECO:0007669"/>
    <property type="project" value="UniProtKB-UniRule"/>
</dbReference>
<gene>
    <name evidence="7 10" type="primary">rplI</name>
    <name evidence="10" type="ORF">H9729_04565</name>
</gene>
<comment type="similarity">
    <text evidence="1 7">Belongs to the bacterial ribosomal protein bL9 family.</text>
</comment>
<dbReference type="Gene3D" id="3.40.5.10">
    <property type="entry name" value="Ribosomal protein L9, N-terminal domain"/>
    <property type="match status" value="1"/>
</dbReference>
<dbReference type="Proteomes" id="UP000886750">
    <property type="component" value="Unassembled WGS sequence"/>
</dbReference>
<evidence type="ECO:0000256" key="7">
    <source>
        <dbReference type="HAMAP-Rule" id="MF_00503"/>
    </source>
</evidence>
<feature type="domain" description="Ribosomal protein L9" evidence="9">
    <location>
        <begin position="35"/>
        <end position="62"/>
    </location>
</feature>
<protein>
    <recommendedName>
        <fullName evidence="6 7">Large ribosomal subunit protein bL9</fullName>
    </recommendedName>
</protein>
<dbReference type="AlphaFoldDB" id="A0A9D1ZX00"/>
<dbReference type="NCBIfam" id="TIGR00158">
    <property type="entry name" value="L9"/>
    <property type="match status" value="1"/>
</dbReference>
<dbReference type="GO" id="GO:1990904">
    <property type="term" value="C:ribonucleoprotein complex"/>
    <property type="evidence" value="ECO:0007669"/>
    <property type="project" value="UniProtKB-KW"/>
</dbReference>
<keyword evidence="3 7" id="KW-0694">RNA-binding</keyword>
<dbReference type="Pfam" id="PF03948">
    <property type="entry name" value="Ribosomal_L9_C"/>
    <property type="match status" value="1"/>
</dbReference>
<evidence type="ECO:0000256" key="3">
    <source>
        <dbReference type="ARBA" id="ARBA00022884"/>
    </source>
</evidence>
<dbReference type="InterPro" id="IPR020070">
    <property type="entry name" value="Ribosomal_bL9_N"/>
</dbReference>
<dbReference type="HAMAP" id="MF_00503">
    <property type="entry name" value="Ribosomal_bL9"/>
    <property type="match status" value="1"/>
</dbReference>
<keyword evidence="5 7" id="KW-0687">Ribonucleoprotein</keyword>
<evidence type="ECO:0000256" key="6">
    <source>
        <dbReference type="ARBA" id="ARBA00035292"/>
    </source>
</evidence>
<evidence type="ECO:0000256" key="8">
    <source>
        <dbReference type="SAM" id="Coils"/>
    </source>
</evidence>
<dbReference type="GO" id="GO:0003735">
    <property type="term" value="F:structural constituent of ribosome"/>
    <property type="evidence" value="ECO:0007669"/>
    <property type="project" value="InterPro"/>
</dbReference>
<dbReference type="InterPro" id="IPR036791">
    <property type="entry name" value="Ribosomal_bL9_C_sf"/>
</dbReference>
<dbReference type="PROSITE" id="PS00651">
    <property type="entry name" value="RIBOSOMAL_L9"/>
    <property type="match status" value="1"/>
</dbReference>
<dbReference type="SUPFAM" id="SSF55658">
    <property type="entry name" value="L9 N-domain-like"/>
    <property type="match status" value="1"/>
</dbReference>
<organism evidence="10 11">
    <name type="scientific">Candidatus Borkfalkia excrementigallinarum</name>
    <dbReference type="NCBI Taxonomy" id="2838506"/>
    <lineage>
        <taxon>Bacteria</taxon>
        <taxon>Bacillati</taxon>
        <taxon>Bacillota</taxon>
        <taxon>Clostridia</taxon>
        <taxon>Christensenellales</taxon>
        <taxon>Christensenellaceae</taxon>
        <taxon>Candidatus Borkfalkia</taxon>
    </lineage>
</organism>
<keyword evidence="2 7" id="KW-0699">rRNA-binding</keyword>
<comment type="function">
    <text evidence="7">Binds to the 23S rRNA.</text>
</comment>
<evidence type="ECO:0000256" key="2">
    <source>
        <dbReference type="ARBA" id="ARBA00022730"/>
    </source>
</evidence>
<reference evidence="10" key="1">
    <citation type="journal article" date="2021" name="PeerJ">
        <title>Extensive microbial diversity within the chicken gut microbiome revealed by metagenomics and culture.</title>
        <authorList>
            <person name="Gilroy R."/>
            <person name="Ravi A."/>
            <person name="Getino M."/>
            <person name="Pursley I."/>
            <person name="Horton D.L."/>
            <person name="Alikhan N.F."/>
            <person name="Baker D."/>
            <person name="Gharbi K."/>
            <person name="Hall N."/>
            <person name="Watson M."/>
            <person name="Adriaenssens E.M."/>
            <person name="Foster-Nyarko E."/>
            <person name="Jarju S."/>
            <person name="Secka A."/>
            <person name="Antonio M."/>
            <person name="Oren A."/>
            <person name="Chaudhuri R.R."/>
            <person name="La Ragione R."/>
            <person name="Hildebrand F."/>
            <person name="Pallen M.J."/>
        </authorList>
    </citation>
    <scope>NUCLEOTIDE SEQUENCE</scope>
    <source>
        <strain evidence="10">1345</strain>
    </source>
</reference>
<dbReference type="InterPro" id="IPR036935">
    <property type="entry name" value="Ribosomal_bL9_N_sf"/>
</dbReference>
<dbReference type="InterPro" id="IPR020594">
    <property type="entry name" value="Ribosomal_bL9_bac/chp"/>
</dbReference>
<dbReference type="FunFam" id="3.40.5.10:FF:000002">
    <property type="entry name" value="50S ribosomal protein L9"/>
    <property type="match status" value="1"/>
</dbReference>
<reference evidence="10" key="2">
    <citation type="submission" date="2021-04" db="EMBL/GenBank/DDBJ databases">
        <authorList>
            <person name="Gilroy R."/>
        </authorList>
    </citation>
    <scope>NUCLEOTIDE SEQUENCE</scope>
    <source>
        <strain evidence="10">1345</strain>
    </source>
</reference>
<keyword evidence="8" id="KW-0175">Coiled coil</keyword>
<evidence type="ECO:0000256" key="4">
    <source>
        <dbReference type="ARBA" id="ARBA00022980"/>
    </source>
</evidence>
<evidence type="ECO:0000313" key="10">
    <source>
        <dbReference type="EMBL" id="HIY96941.1"/>
    </source>
</evidence>
<proteinExistence type="inferred from homology"/>
<evidence type="ECO:0000259" key="9">
    <source>
        <dbReference type="PROSITE" id="PS00651"/>
    </source>
</evidence>
<evidence type="ECO:0000256" key="1">
    <source>
        <dbReference type="ARBA" id="ARBA00010605"/>
    </source>
</evidence>
<dbReference type="EMBL" id="DXCQ01000035">
    <property type="protein sequence ID" value="HIY96941.1"/>
    <property type="molecule type" value="Genomic_DNA"/>
</dbReference>